<dbReference type="SUPFAM" id="SSF56112">
    <property type="entry name" value="Protein kinase-like (PK-like)"/>
    <property type="match status" value="1"/>
</dbReference>
<accession>A0A5S9F7F9</accession>
<dbReference type="Gene3D" id="3.30.200.20">
    <property type="entry name" value="Phosphorylase Kinase, domain 1"/>
    <property type="match status" value="1"/>
</dbReference>
<name>A0A5S9F7F9_UABAM</name>
<dbReference type="EMBL" id="AP019860">
    <property type="protein sequence ID" value="BBM87604.1"/>
    <property type="molecule type" value="Genomic_DNA"/>
</dbReference>
<protein>
    <submittedName>
        <fullName evidence="2">Protein kinase</fullName>
    </submittedName>
</protein>
<dbReference type="PANTHER" id="PTHR24361">
    <property type="entry name" value="MITOGEN-ACTIVATED KINASE KINASE KINASE"/>
    <property type="match status" value="1"/>
</dbReference>
<keyword evidence="2" id="KW-0418">Kinase</keyword>
<evidence type="ECO:0000313" key="3">
    <source>
        <dbReference type="Proteomes" id="UP000326354"/>
    </source>
</evidence>
<dbReference type="Pfam" id="PF00069">
    <property type="entry name" value="Pkinase"/>
    <property type="match status" value="1"/>
</dbReference>
<feature type="domain" description="Protein kinase" evidence="1">
    <location>
        <begin position="11"/>
        <end position="295"/>
    </location>
</feature>
<sequence>MKISFSAIEQYRPIKQLGGCPSSLCIGERNMCGVTDRVFFRNYLKSRDEWIIDKLYQQARILVPLRHDNIATCYGVREFPWKNYTWRTDTKQMHSTDDTLFWFVWEYISGVDLYSFLIYHLRSGLLIPLPIVVCILKQIAMGLAYAHQYTIHHDISLENFIINKQGFCKIMEFGMGDVMAKQPDHWTGKLMYMSPEQICNDPVDERSDIFSLGLVAYQLLTGVPILYAAPRLSFEDQAHKIYQQMKIIPPPHQMERNIPEELSMMVKKMLGYRPEYRYQRAIKIVEELERKYPELCIGAHSLAAYINCSPNFAKCNTQQNPSLDFLDTHTRELDAENYTALGKKFISERKYSLFFRMLCEKHNIRS</sequence>
<dbReference type="GO" id="GO:0005737">
    <property type="term" value="C:cytoplasm"/>
    <property type="evidence" value="ECO:0007669"/>
    <property type="project" value="TreeGrafter"/>
</dbReference>
<evidence type="ECO:0000259" key="1">
    <source>
        <dbReference type="PROSITE" id="PS50011"/>
    </source>
</evidence>
<dbReference type="KEGG" id="uam:UABAM_06016"/>
<dbReference type="GO" id="GO:0005524">
    <property type="term" value="F:ATP binding"/>
    <property type="evidence" value="ECO:0007669"/>
    <property type="project" value="InterPro"/>
</dbReference>
<dbReference type="GO" id="GO:0004674">
    <property type="term" value="F:protein serine/threonine kinase activity"/>
    <property type="evidence" value="ECO:0007669"/>
    <property type="project" value="TreeGrafter"/>
</dbReference>
<dbReference type="RefSeq" id="WP_151971616.1">
    <property type="nucleotide sequence ID" value="NZ_AP019860.1"/>
</dbReference>
<reference evidence="2 3" key="1">
    <citation type="submission" date="2019-08" db="EMBL/GenBank/DDBJ databases">
        <title>Complete genome sequence of Candidatus Uab amorphum.</title>
        <authorList>
            <person name="Shiratori T."/>
            <person name="Suzuki S."/>
            <person name="Kakizawa Y."/>
            <person name="Ishida K."/>
        </authorList>
    </citation>
    <scope>NUCLEOTIDE SEQUENCE [LARGE SCALE GENOMIC DNA]</scope>
    <source>
        <strain evidence="2 3">SRT547</strain>
    </source>
</reference>
<dbReference type="InterPro" id="IPR000719">
    <property type="entry name" value="Prot_kinase_dom"/>
</dbReference>
<proteinExistence type="predicted"/>
<keyword evidence="2" id="KW-0808">Transferase</keyword>
<dbReference type="InterPro" id="IPR011009">
    <property type="entry name" value="Kinase-like_dom_sf"/>
</dbReference>
<dbReference type="Gene3D" id="1.10.510.10">
    <property type="entry name" value="Transferase(Phosphotransferase) domain 1"/>
    <property type="match status" value="1"/>
</dbReference>
<dbReference type="PROSITE" id="PS50011">
    <property type="entry name" value="PROTEIN_KINASE_DOM"/>
    <property type="match status" value="1"/>
</dbReference>
<dbReference type="Proteomes" id="UP000326354">
    <property type="component" value="Chromosome"/>
</dbReference>
<evidence type="ECO:0000313" key="2">
    <source>
        <dbReference type="EMBL" id="BBM87604.1"/>
    </source>
</evidence>
<gene>
    <name evidence="2" type="ORF">UABAM_06016</name>
</gene>
<dbReference type="AlphaFoldDB" id="A0A5S9F7F9"/>
<dbReference type="InterPro" id="IPR053235">
    <property type="entry name" value="Ser_Thr_kinase"/>
</dbReference>
<keyword evidence="3" id="KW-1185">Reference proteome</keyword>
<organism evidence="2 3">
    <name type="scientific">Uabimicrobium amorphum</name>
    <dbReference type="NCBI Taxonomy" id="2596890"/>
    <lineage>
        <taxon>Bacteria</taxon>
        <taxon>Pseudomonadati</taxon>
        <taxon>Planctomycetota</taxon>
        <taxon>Candidatus Uabimicrobiia</taxon>
        <taxon>Candidatus Uabimicrobiales</taxon>
        <taxon>Candidatus Uabimicrobiaceae</taxon>
        <taxon>Candidatus Uabimicrobium</taxon>
    </lineage>
</organism>
<dbReference type="OrthoDB" id="9801841at2"/>
<dbReference type="CDD" id="cd14014">
    <property type="entry name" value="STKc_PknB_like"/>
    <property type="match status" value="1"/>
</dbReference>